<comment type="subcellular location">
    <subcellularLocation>
        <location evidence="1">Cell membrane</location>
        <topology evidence="1">Multi-pass membrane protein</topology>
    </subcellularLocation>
</comment>
<evidence type="ECO:0000313" key="9">
    <source>
        <dbReference type="Proteomes" id="UP000184395"/>
    </source>
</evidence>
<dbReference type="InterPro" id="IPR003370">
    <property type="entry name" value="Chromate_transpt"/>
</dbReference>
<feature type="transmembrane region" description="Helical" evidence="7">
    <location>
        <begin position="85"/>
        <end position="110"/>
    </location>
</feature>
<evidence type="ECO:0000256" key="1">
    <source>
        <dbReference type="ARBA" id="ARBA00004651"/>
    </source>
</evidence>
<organism evidence="8 9">
    <name type="scientific">Paraburkholderia terricola</name>
    <dbReference type="NCBI Taxonomy" id="169427"/>
    <lineage>
        <taxon>Bacteria</taxon>
        <taxon>Pseudomonadati</taxon>
        <taxon>Pseudomonadota</taxon>
        <taxon>Betaproteobacteria</taxon>
        <taxon>Burkholderiales</taxon>
        <taxon>Burkholderiaceae</taxon>
        <taxon>Paraburkholderia</taxon>
    </lineage>
</organism>
<evidence type="ECO:0000256" key="3">
    <source>
        <dbReference type="ARBA" id="ARBA00022475"/>
    </source>
</evidence>
<dbReference type="PANTHER" id="PTHR43663">
    <property type="entry name" value="CHROMATE TRANSPORT PROTEIN-RELATED"/>
    <property type="match status" value="1"/>
</dbReference>
<evidence type="ECO:0000313" key="8">
    <source>
        <dbReference type="EMBL" id="SHK37474.1"/>
    </source>
</evidence>
<dbReference type="RefSeq" id="WP_073430171.1">
    <property type="nucleotide sequence ID" value="NZ_CADFGY010000014.1"/>
</dbReference>
<feature type="transmembrane region" description="Helical" evidence="7">
    <location>
        <begin position="20"/>
        <end position="38"/>
    </location>
</feature>
<reference evidence="8 9" key="1">
    <citation type="submission" date="2016-11" db="EMBL/GenBank/DDBJ databases">
        <authorList>
            <person name="Jaros S."/>
            <person name="Januszkiewicz K."/>
            <person name="Wedrychowicz H."/>
        </authorList>
    </citation>
    <scope>NUCLEOTIDE SEQUENCE [LARGE SCALE GENOMIC DNA]</scope>
    <source>
        <strain evidence="8 9">LMG 20594</strain>
    </source>
</reference>
<accession>A0A1M6RYA7</accession>
<keyword evidence="5 7" id="KW-1133">Transmembrane helix</keyword>
<name>A0A1M6RYA7_9BURK</name>
<dbReference type="GO" id="GO:0015109">
    <property type="term" value="F:chromate transmembrane transporter activity"/>
    <property type="evidence" value="ECO:0007669"/>
    <property type="project" value="InterPro"/>
</dbReference>
<evidence type="ECO:0000256" key="2">
    <source>
        <dbReference type="ARBA" id="ARBA00005262"/>
    </source>
</evidence>
<dbReference type="GeneID" id="301980534"/>
<keyword evidence="3" id="KW-1003">Cell membrane</keyword>
<keyword evidence="6 7" id="KW-0472">Membrane</keyword>
<dbReference type="AlphaFoldDB" id="A0A1M6RYA7"/>
<dbReference type="GO" id="GO:0005886">
    <property type="term" value="C:plasma membrane"/>
    <property type="evidence" value="ECO:0007669"/>
    <property type="project" value="UniProtKB-SubCell"/>
</dbReference>
<evidence type="ECO:0000256" key="5">
    <source>
        <dbReference type="ARBA" id="ARBA00022989"/>
    </source>
</evidence>
<dbReference type="Pfam" id="PF02417">
    <property type="entry name" value="Chromate_transp"/>
    <property type="match status" value="1"/>
</dbReference>
<sequence>MSKQTANASGPPTLTGLFLIFSRIGLTSFGGGLSGWLLREFVQERHWISEEDFLNGLAISQALPGINVKNMAIWIGHRLLGWRGALLAVTGIIVPPAVFIIILGTAFTYLLHFPPAHVLLAGAAAAATGLSLSMGVTTARRVPRTLLPMLFLAGTFVAIGVLRLPLVWVVTGAGGLSVLSEYTKLRTQLRKA</sequence>
<gene>
    <name evidence="8" type="ORF">SAMN05192548_102058</name>
</gene>
<dbReference type="KEGG" id="pts:CUJ90_20595"/>
<evidence type="ECO:0000256" key="7">
    <source>
        <dbReference type="SAM" id="Phobius"/>
    </source>
</evidence>
<dbReference type="STRING" id="169427.SAMN05192548_102058"/>
<keyword evidence="4 7" id="KW-0812">Transmembrane</keyword>
<dbReference type="InterPro" id="IPR052518">
    <property type="entry name" value="CHR_Transporter"/>
</dbReference>
<dbReference type="OrthoDB" id="8969999at2"/>
<feature type="transmembrane region" description="Helical" evidence="7">
    <location>
        <begin position="116"/>
        <end position="137"/>
    </location>
</feature>
<dbReference type="EMBL" id="FRAB01000020">
    <property type="protein sequence ID" value="SHK37474.1"/>
    <property type="molecule type" value="Genomic_DNA"/>
</dbReference>
<dbReference type="PANTHER" id="PTHR43663:SF1">
    <property type="entry name" value="CHROMATE TRANSPORTER"/>
    <property type="match status" value="1"/>
</dbReference>
<proteinExistence type="inferred from homology"/>
<feature type="transmembrane region" description="Helical" evidence="7">
    <location>
        <begin position="149"/>
        <end position="170"/>
    </location>
</feature>
<dbReference type="Proteomes" id="UP000184395">
    <property type="component" value="Unassembled WGS sequence"/>
</dbReference>
<evidence type="ECO:0000256" key="6">
    <source>
        <dbReference type="ARBA" id="ARBA00023136"/>
    </source>
</evidence>
<protein>
    <submittedName>
        <fullName evidence="8">Chromate transporter</fullName>
    </submittedName>
</protein>
<evidence type="ECO:0000256" key="4">
    <source>
        <dbReference type="ARBA" id="ARBA00022692"/>
    </source>
</evidence>
<comment type="similarity">
    <text evidence="2">Belongs to the chromate ion transporter (CHR) (TC 2.A.51) family.</text>
</comment>